<dbReference type="PROSITE" id="PS50188">
    <property type="entry name" value="B302_SPRY"/>
    <property type="match status" value="1"/>
</dbReference>
<protein>
    <submittedName>
        <fullName evidence="3">SPRY domain-containing protein 3-like</fullName>
    </submittedName>
</protein>
<dbReference type="Gene3D" id="2.60.120.920">
    <property type="match status" value="2"/>
</dbReference>
<feature type="region of interest" description="Disordered" evidence="1">
    <location>
        <begin position="397"/>
        <end position="483"/>
    </location>
</feature>
<dbReference type="InterPro" id="IPR013320">
    <property type="entry name" value="ConA-like_dom_sf"/>
</dbReference>
<reference evidence="4" key="1">
    <citation type="submission" date="2017-11" db="EMBL/GenBank/DDBJ databases">
        <title>The sensing device of the deep-sea amphipod.</title>
        <authorList>
            <person name="Kobayashi H."/>
            <person name="Nagahama T."/>
            <person name="Arai W."/>
            <person name="Sasagawa Y."/>
            <person name="Umeda M."/>
            <person name="Hayashi T."/>
            <person name="Nikaido I."/>
            <person name="Watanabe H."/>
            <person name="Oguri K."/>
            <person name="Kitazato H."/>
            <person name="Fujioka K."/>
            <person name="Kido Y."/>
            <person name="Takami H."/>
        </authorList>
    </citation>
    <scope>NUCLEOTIDE SEQUENCE</scope>
    <source>
        <tissue evidence="4">Whole body</tissue>
    </source>
</reference>
<dbReference type="PANTHER" id="PTHR12864">
    <property type="entry name" value="RAN BINDING PROTEIN 9-RELATED"/>
    <property type="match status" value="1"/>
</dbReference>
<dbReference type="InterPro" id="IPR001870">
    <property type="entry name" value="B30.2/SPRY"/>
</dbReference>
<evidence type="ECO:0000313" key="3">
    <source>
        <dbReference type="EMBL" id="LAB69021.1"/>
    </source>
</evidence>
<evidence type="ECO:0000259" key="2">
    <source>
        <dbReference type="PROSITE" id="PS50188"/>
    </source>
</evidence>
<feature type="compositionally biased region" description="Low complexity" evidence="1">
    <location>
        <begin position="461"/>
        <end position="483"/>
    </location>
</feature>
<evidence type="ECO:0000256" key="1">
    <source>
        <dbReference type="SAM" id="MobiDB-lite"/>
    </source>
</evidence>
<sequence length="569" mass="61763">MEVQPGVWQEGERAVPQVRAERLLVEGDLIKYTGKGRGIGVYVSQEAVTTENNYFELTILNTDMFGAVSIGVCHVSYPLKKMPGWDKDSLGYHGDDGMLYRGNAVGYRFGPRCGRGDRMGCGVRPVLPNDKQALMSPSLKQQTHYVFFTRNGKEIGSVTVVMPQGGLYPCVGLAGPQDMVRIAGPFPPPSSGPVIMSPHSPLTTIMGEEAPMAVDHNEDDWSRLHDVKLSGQCVSYRGRGQQIEDIGLAVAKHALSPASHYFQLQILDPGKHTYITIGITKKKYPRRCHPGWRAGSVAYHADDGKVFTGSSAMKGTDFGPPCGKGDVMGCGILFPRDYCHNNYLNSYDDSSGDESDDGLQEGDRVPYCSDGDDDDDNNDYEDYLTSQDDLMIPHHGIIPSEAHPALPDQHQPQQQDEGEEDEDEEIEDDEADELDDDEGGDDNTEEQDLELMEQGRGSRTSANSNRGKSKNNSSSSAAAGGDSASAAGAAHKAAVGFINRNSLLIKDLKPPRRPVGKKGGEPVVQVFFTRNGCLLGRVEAVVPKGGFFPTISLGGRKETVRVDLRPLSG</sequence>
<reference evidence="3" key="2">
    <citation type="journal article" date="2018" name="Biosci. Biotechnol. Biochem.">
        <title>Polysaccharide hydrolase of the hadal zone amphipods Hirondellea gigas.</title>
        <authorList>
            <person name="Kobayashi H."/>
            <person name="Nagahama T."/>
            <person name="Arai W."/>
            <person name="Sasagawa Y."/>
            <person name="Umeda M."/>
            <person name="Hayashi T."/>
            <person name="Nikaido I."/>
            <person name="Watanabe H."/>
            <person name="Oguri K."/>
            <person name="Kitazato H."/>
            <person name="Fujioka K."/>
            <person name="Kido Y."/>
            <person name="Takami H."/>
        </authorList>
    </citation>
    <scope>NUCLEOTIDE SEQUENCE</scope>
    <source>
        <tissue evidence="3">Whole body</tissue>
    </source>
</reference>
<dbReference type="EMBL" id="IACF01003405">
    <property type="protein sequence ID" value="LAB69021.1"/>
    <property type="molecule type" value="mRNA"/>
</dbReference>
<dbReference type="SUPFAM" id="SSF49899">
    <property type="entry name" value="Concanavalin A-like lectins/glucanases"/>
    <property type="match status" value="2"/>
</dbReference>
<evidence type="ECO:0000313" key="4">
    <source>
        <dbReference type="EMBL" id="LAC22526.1"/>
    </source>
</evidence>
<feature type="compositionally biased region" description="Acidic residues" evidence="1">
    <location>
        <begin position="350"/>
        <end position="360"/>
    </location>
</feature>
<dbReference type="EMBL" id="IACT01003278">
    <property type="protein sequence ID" value="LAC22526.1"/>
    <property type="molecule type" value="mRNA"/>
</dbReference>
<feature type="compositionally biased region" description="Acidic residues" evidence="1">
    <location>
        <begin position="416"/>
        <end position="451"/>
    </location>
</feature>
<dbReference type="AlphaFoldDB" id="A0A2P2I4T9"/>
<accession>A0A2P2I4T9</accession>
<feature type="domain" description="B30.2/SPRY" evidence="2">
    <location>
        <begin position="1"/>
        <end position="189"/>
    </location>
</feature>
<organism evidence="3">
    <name type="scientific">Hirondellea gigas</name>
    <dbReference type="NCBI Taxonomy" id="1518452"/>
    <lineage>
        <taxon>Eukaryota</taxon>
        <taxon>Metazoa</taxon>
        <taxon>Ecdysozoa</taxon>
        <taxon>Arthropoda</taxon>
        <taxon>Crustacea</taxon>
        <taxon>Multicrustacea</taxon>
        <taxon>Malacostraca</taxon>
        <taxon>Eumalacostraca</taxon>
        <taxon>Peracarida</taxon>
        <taxon>Amphipoda</taxon>
        <taxon>Amphilochidea</taxon>
        <taxon>Lysianassida</taxon>
        <taxon>Lysianassidira</taxon>
        <taxon>Lysianassoidea</taxon>
        <taxon>Lysianassidae</taxon>
        <taxon>Hirondellea</taxon>
    </lineage>
</organism>
<dbReference type="Pfam" id="PF00622">
    <property type="entry name" value="SPRY"/>
    <property type="match status" value="2"/>
</dbReference>
<dbReference type="SMART" id="SM00449">
    <property type="entry name" value="SPRY"/>
    <property type="match status" value="2"/>
</dbReference>
<dbReference type="InterPro" id="IPR003877">
    <property type="entry name" value="SPRY_dom"/>
</dbReference>
<dbReference type="InterPro" id="IPR050618">
    <property type="entry name" value="Ubq-SigPath_Reg"/>
</dbReference>
<dbReference type="InterPro" id="IPR043136">
    <property type="entry name" value="B30.2/SPRY_sf"/>
</dbReference>
<proteinExistence type="evidence at transcript level"/>
<feature type="compositionally biased region" description="Acidic residues" evidence="1">
    <location>
        <begin position="370"/>
        <end position="382"/>
    </location>
</feature>
<name>A0A2P2I4T9_9CRUS</name>
<feature type="region of interest" description="Disordered" evidence="1">
    <location>
        <begin position="349"/>
        <end position="382"/>
    </location>
</feature>